<sequence length="215" mass="23859">MPVHEAEIFGLTLSRYVYGVPGTSDLARGPSSSFDLKYFDFRINTPLDLSFALNPAFSALFAINEAPERVGMAFLGRTLDPELQREPCTQQTQKICTGSCNTAKSPPQPARSASTLPQADWYNSGQAIGLSEEFEILSGADHGHQITFAGAINSQSRLVTSLRVNQSRRLGRIDRSADRPINLSRPVNQDRRMIYIPLTYEGIVSRLKGLDNYQY</sequence>
<comment type="caution">
    <text evidence="1">The sequence shown here is derived from an EMBL/GenBank/DDBJ whole genome shotgun (WGS) entry which is preliminary data.</text>
</comment>
<protein>
    <submittedName>
        <fullName evidence="1">Uncharacterized protein</fullName>
    </submittedName>
</protein>
<proteinExistence type="predicted"/>
<reference evidence="1" key="1">
    <citation type="submission" date="2023-03" db="EMBL/GenBank/DDBJ databases">
        <title>Massive genome expansion in bonnet fungi (Mycena s.s.) driven by repeated elements and novel gene families across ecological guilds.</title>
        <authorList>
            <consortium name="Lawrence Berkeley National Laboratory"/>
            <person name="Harder C.B."/>
            <person name="Miyauchi S."/>
            <person name="Viragh M."/>
            <person name="Kuo A."/>
            <person name="Thoen E."/>
            <person name="Andreopoulos B."/>
            <person name="Lu D."/>
            <person name="Skrede I."/>
            <person name="Drula E."/>
            <person name="Henrissat B."/>
            <person name="Morin E."/>
            <person name="Kohler A."/>
            <person name="Barry K."/>
            <person name="LaButti K."/>
            <person name="Morin E."/>
            <person name="Salamov A."/>
            <person name="Lipzen A."/>
            <person name="Mereny Z."/>
            <person name="Hegedus B."/>
            <person name="Baldrian P."/>
            <person name="Stursova M."/>
            <person name="Weitz H."/>
            <person name="Taylor A."/>
            <person name="Grigoriev I.V."/>
            <person name="Nagy L.G."/>
            <person name="Martin F."/>
            <person name="Kauserud H."/>
        </authorList>
    </citation>
    <scope>NUCLEOTIDE SEQUENCE</scope>
    <source>
        <strain evidence="1">CBHHK188m</strain>
    </source>
</reference>
<evidence type="ECO:0000313" key="2">
    <source>
        <dbReference type="Proteomes" id="UP001215280"/>
    </source>
</evidence>
<name>A0AAD7N4S9_9AGAR</name>
<organism evidence="1 2">
    <name type="scientific">Mycena maculata</name>
    <dbReference type="NCBI Taxonomy" id="230809"/>
    <lineage>
        <taxon>Eukaryota</taxon>
        <taxon>Fungi</taxon>
        <taxon>Dikarya</taxon>
        <taxon>Basidiomycota</taxon>
        <taxon>Agaricomycotina</taxon>
        <taxon>Agaricomycetes</taxon>
        <taxon>Agaricomycetidae</taxon>
        <taxon>Agaricales</taxon>
        <taxon>Marasmiineae</taxon>
        <taxon>Mycenaceae</taxon>
        <taxon>Mycena</taxon>
    </lineage>
</organism>
<gene>
    <name evidence="1" type="ORF">DFH07DRAFT_776625</name>
</gene>
<accession>A0AAD7N4S9</accession>
<dbReference type="EMBL" id="JARJLG010000101">
    <property type="protein sequence ID" value="KAJ7745863.1"/>
    <property type="molecule type" value="Genomic_DNA"/>
</dbReference>
<evidence type="ECO:0000313" key="1">
    <source>
        <dbReference type="EMBL" id="KAJ7745863.1"/>
    </source>
</evidence>
<dbReference type="Proteomes" id="UP001215280">
    <property type="component" value="Unassembled WGS sequence"/>
</dbReference>
<keyword evidence="2" id="KW-1185">Reference proteome</keyword>
<dbReference type="AlphaFoldDB" id="A0AAD7N4S9"/>